<evidence type="ECO:0000313" key="1">
    <source>
        <dbReference type="EMBL" id="CAG6558666.1"/>
    </source>
</evidence>
<reference evidence="1" key="1">
    <citation type="submission" date="2021-05" db="EMBL/GenBank/DDBJ databases">
        <authorList>
            <person name="Alioto T."/>
            <person name="Alioto T."/>
            <person name="Gomez Garrido J."/>
        </authorList>
    </citation>
    <scope>NUCLEOTIDE SEQUENCE</scope>
</reference>
<dbReference type="AlphaFoldDB" id="A0A8D8NB04"/>
<accession>A0A8D8NB04</accession>
<sequence length="107" mass="11950">MHVIQRADGPNCQHCAANEETLTHKFSECARVAAAWAHTQRRLTAIVGGRQQFSFGELFRPVLNGIADEERAKLLKNFINYIVFVDNCSTTAIDVAALDFELSLIRS</sequence>
<protein>
    <submittedName>
        <fullName evidence="1">(northern house mosquito) hypothetical protein</fullName>
    </submittedName>
</protein>
<dbReference type="EMBL" id="HBUE01155054">
    <property type="protein sequence ID" value="CAG6507331.1"/>
    <property type="molecule type" value="Transcribed_RNA"/>
</dbReference>
<proteinExistence type="predicted"/>
<organism evidence="1">
    <name type="scientific">Culex pipiens</name>
    <name type="common">House mosquito</name>
    <dbReference type="NCBI Taxonomy" id="7175"/>
    <lineage>
        <taxon>Eukaryota</taxon>
        <taxon>Metazoa</taxon>
        <taxon>Ecdysozoa</taxon>
        <taxon>Arthropoda</taxon>
        <taxon>Hexapoda</taxon>
        <taxon>Insecta</taxon>
        <taxon>Pterygota</taxon>
        <taxon>Neoptera</taxon>
        <taxon>Endopterygota</taxon>
        <taxon>Diptera</taxon>
        <taxon>Nematocera</taxon>
        <taxon>Culicoidea</taxon>
        <taxon>Culicidae</taxon>
        <taxon>Culicinae</taxon>
        <taxon>Culicini</taxon>
        <taxon>Culex</taxon>
        <taxon>Culex</taxon>
    </lineage>
</organism>
<dbReference type="EMBL" id="HBUE01260121">
    <property type="protein sequence ID" value="CAG6558666.1"/>
    <property type="molecule type" value="Transcribed_RNA"/>
</dbReference>
<name>A0A8D8NB04_CULPI</name>